<evidence type="ECO:0000256" key="2">
    <source>
        <dbReference type="ARBA" id="ARBA00045690"/>
    </source>
</evidence>
<keyword evidence="6" id="KW-1185">Reference proteome</keyword>
<dbReference type="GO" id="GO:0046527">
    <property type="term" value="F:glucosyltransferase activity"/>
    <property type="evidence" value="ECO:0007669"/>
    <property type="project" value="TreeGrafter"/>
</dbReference>
<dbReference type="InterPro" id="IPR006598">
    <property type="entry name" value="CAP10"/>
</dbReference>
<feature type="signal peptide" evidence="3">
    <location>
        <begin position="1"/>
        <end position="24"/>
    </location>
</feature>
<keyword evidence="3" id="KW-0732">Signal</keyword>
<dbReference type="Pfam" id="PF05686">
    <property type="entry name" value="Glyco_transf_90"/>
    <property type="match status" value="1"/>
</dbReference>
<proteinExistence type="predicted"/>
<evidence type="ECO:0000256" key="3">
    <source>
        <dbReference type="SAM" id="SignalP"/>
    </source>
</evidence>
<protein>
    <submittedName>
        <fullName evidence="5">KDEL motif-containing protein 1</fullName>
    </submittedName>
</protein>
<feature type="domain" description="Glycosyl transferase CAP10" evidence="4">
    <location>
        <begin position="230"/>
        <end position="473"/>
    </location>
</feature>
<evidence type="ECO:0000256" key="1">
    <source>
        <dbReference type="ARBA" id="ARBA00004319"/>
    </source>
</evidence>
<gene>
    <name evidence="5" type="primary">KDELC1</name>
    <name evidence="5" type="ORF">T07_9766</name>
</gene>
<evidence type="ECO:0000313" key="5">
    <source>
        <dbReference type="EMBL" id="KRX27311.1"/>
    </source>
</evidence>
<dbReference type="STRING" id="6336.A0A0V0SKD8"/>
<reference evidence="5 6" key="1">
    <citation type="submission" date="2015-01" db="EMBL/GenBank/DDBJ databases">
        <title>Evolution of Trichinella species and genotypes.</title>
        <authorList>
            <person name="Korhonen P.K."/>
            <person name="Edoardo P."/>
            <person name="Giuseppe L.R."/>
            <person name="Gasser R.B."/>
        </authorList>
    </citation>
    <scope>NUCLEOTIDE SEQUENCE [LARGE SCALE GENOMIC DNA]</scope>
    <source>
        <strain evidence="5">ISS37</strain>
    </source>
</reference>
<evidence type="ECO:0000313" key="6">
    <source>
        <dbReference type="Proteomes" id="UP000054630"/>
    </source>
</evidence>
<dbReference type="PANTHER" id="PTHR12203:SF122">
    <property type="entry name" value="GLYCOSYL TRANSFERASE CAP10 DOMAIN-CONTAINING PROTEIN"/>
    <property type="match status" value="1"/>
</dbReference>
<dbReference type="EMBL" id="JYDL01000004">
    <property type="protein sequence ID" value="KRX27311.1"/>
    <property type="molecule type" value="Genomic_DNA"/>
</dbReference>
<dbReference type="GO" id="GO:0005788">
    <property type="term" value="C:endoplasmic reticulum lumen"/>
    <property type="evidence" value="ECO:0007669"/>
    <property type="project" value="UniProtKB-SubCell"/>
</dbReference>
<dbReference type="Proteomes" id="UP000054630">
    <property type="component" value="Unassembled WGS sequence"/>
</dbReference>
<evidence type="ECO:0000259" key="4">
    <source>
        <dbReference type="SMART" id="SM00672"/>
    </source>
</evidence>
<dbReference type="AlphaFoldDB" id="A0A0V0SKD8"/>
<name>A0A0V0SKD8_9BILA</name>
<organism evidence="5 6">
    <name type="scientific">Trichinella nelsoni</name>
    <dbReference type="NCBI Taxonomy" id="6336"/>
    <lineage>
        <taxon>Eukaryota</taxon>
        <taxon>Metazoa</taxon>
        <taxon>Ecdysozoa</taxon>
        <taxon>Nematoda</taxon>
        <taxon>Enoplea</taxon>
        <taxon>Dorylaimia</taxon>
        <taxon>Trichinellida</taxon>
        <taxon>Trichinellidae</taxon>
        <taxon>Trichinella</taxon>
    </lineage>
</organism>
<comment type="caution">
    <text evidence="5">The sequence shown here is derived from an EMBL/GenBank/DDBJ whole genome shotgun (WGS) entry which is preliminary data.</text>
</comment>
<dbReference type="PANTHER" id="PTHR12203">
    <property type="entry name" value="KDEL LYS-ASP-GLU-LEU CONTAINING - RELATED"/>
    <property type="match status" value="1"/>
</dbReference>
<dbReference type="SMART" id="SM00672">
    <property type="entry name" value="CAP10"/>
    <property type="match status" value="1"/>
</dbReference>
<accession>A0A0V0SKD8</accession>
<dbReference type="OrthoDB" id="541052at2759"/>
<comment type="function">
    <text evidence="2">Protein O-glucosyltransferase. Catalyzes the reaction that attaches glucose through an O-glycosidic linkage to a conserved serine residue found in the consensus sequence C-X-S-X-[PA]-C in epidermal growth factor-like repeats. Regulates Notch signaling by glucosylating Notch in the ER, glucosylation is required for the correct folding and cleavage of Notch.</text>
</comment>
<sequence>MMCKNMITYCFVLIVFSIFKVNNSDLASVAVYGDGIRFPSLSLPLRHIFLQLVDENGQNITKSVDSNLFRILPSSSDSNCVVHDRLIDCYDGTYIYLFDIQASCANLAIDIQSTTGKSLLNPLLLEGPLHPEQCECPIPIEEWFVKAKCEEFANLLSSLNESFLQWNKGAVEITKVLEEAYSMWGVHNRSHSYVHYKIRDNTIFRQTFGEYCDFKMFSDEMLVSISRKFILPDMDFLLNLGDWPLMTMNHLKVVSPLPILSWCGSSNSLDIVLPTYEMMHSILRKGADNIFVAQEWRSISWEEKENKAFWRGRDSSKERLLLVNISRKYPDLLDAKLTHFFFFTDKVDVYGPPVHNIAMPKFFEFKYQISVDGTVAAYRLMYLLAGNSIILKQDSIYYEHFYSLLKPWVHYVPVKRDLSDLIDQIQWSMNHPDQVKTIIKNAQNFVNSYLTPRATYCYLADVFKKYAEILKKPLVNINSEKFESVPKTDSNVFCSCSNVTFRNDEL</sequence>
<dbReference type="InterPro" id="IPR051091">
    <property type="entry name" value="O-Glucosyltr/Glycosyltrsf_90"/>
</dbReference>
<feature type="chain" id="PRO_5006868912" evidence="3">
    <location>
        <begin position="25"/>
        <end position="506"/>
    </location>
</feature>
<comment type="subcellular location">
    <subcellularLocation>
        <location evidence="1">Endoplasmic reticulum lumen</location>
    </subcellularLocation>
</comment>